<evidence type="ECO:0000259" key="1">
    <source>
        <dbReference type="PROSITE" id="PS51163"/>
    </source>
</evidence>
<dbReference type="Pfam" id="PF01300">
    <property type="entry name" value="Sua5_yciO_yrdC"/>
    <property type="match status" value="1"/>
</dbReference>
<organism evidence="2 3">
    <name type="scientific">Moraxella nasicaprae</name>
    <dbReference type="NCBI Taxonomy" id="2904122"/>
    <lineage>
        <taxon>Bacteria</taxon>
        <taxon>Pseudomonadati</taxon>
        <taxon>Pseudomonadota</taxon>
        <taxon>Gammaproteobacteria</taxon>
        <taxon>Moraxellales</taxon>
        <taxon>Moraxellaceae</taxon>
        <taxon>Moraxella</taxon>
    </lineage>
</organism>
<sequence length="201" mass="22760">MQTLYIHPENPQPRLIKQAVEALQNHQLIICPNGPNYWLIANLSSNKALEKLTQFASQQINNPPCLLCQNISQASEYVQIDNQQHKILKNNSNQSMRFVLPANKNTPKKLIDDKQKSVGIAFIQEAIMQNLADEANLALAGVILLMDNQEECLMPYQIEMAFEQLAEIFISTDERSNQANTLIDLTSEEYTIVHQGKAILE</sequence>
<dbReference type="EMBL" id="CP089977">
    <property type="protein sequence ID" value="UXZ05501.1"/>
    <property type="molecule type" value="Genomic_DNA"/>
</dbReference>
<accession>A0ABY6F5Y0</accession>
<feature type="domain" description="YrdC-like" evidence="1">
    <location>
        <begin position="13"/>
        <end position="198"/>
    </location>
</feature>
<dbReference type="SUPFAM" id="SSF55821">
    <property type="entry name" value="YrdC/RibB"/>
    <property type="match status" value="1"/>
</dbReference>
<evidence type="ECO:0000313" key="2">
    <source>
        <dbReference type="EMBL" id="UXZ05501.1"/>
    </source>
</evidence>
<dbReference type="PANTHER" id="PTHR42828">
    <property type="entry name" value="DHBP SYNTHASE RIBB-LIKE ALPHA/BETA DOMAIN-CONTAINING PROTEIN"/>
    <property type="match status" value="1"/>
</dbReference>
<gene>
    <name evidence="2" type="ORF">LU297_03385</name>
</gene>
<dbReference type="InterPro" id="IPR017945">
    <property type="entry name" value="DHBP_synth_RibB-like_a/b_dom"/>
</dbReference>
<keyword evidence="3" id="KW-1185">Reference proteome</keyword>
<dbReference type="Gene3D" id="3.90.870.10">
    <property type="entry name" value="DHBP synthase"/>
    <property type="match status" value="1"/>
</dbReference>
<dbReference type="PROSITE" id="PS51163">
    <property type="entry name" value="YRDC"/>
    <property type="match status" value="1"/>
</dbReference>
<evidence type="ECO:0000313" key="3">
    <source>
        <dbReference type="Proteomes" id="UP001063782"/>
    </source>
</evidence>
<proteinExistence type="predicted"/>
<dbReference type="Proteomes" id="UP001063782">
    <property type="component" value="Chromosome"/>
</dbReference>
<name>A0ABY6F5Y0_9GAMM</name>
<protein>
    <submittedName>
        <fullName evidence="2">Sua5/YciO/YrdC/YwlC family protein</fullName>
    </submittedName>
</protein>
<dbReference type="RefSeq" id="WP_263077011.1">
    <property type="nucleotide sequence ID" value="NZ_CP089977.1"/>
</dbReference>
<reference evidence="2" key="1">
    <citation type="submission" date="2021-12" db="EMBL/GenBank/DDBJ databases">
        <title>taxonomy of Moraxella sp. ZY201224.</title>
        <authorList>
            <person name="Li F."/>
        </authorList>
    </citation>
    <scope>NUCLEOTIDE SEQUENCE</scope>
    <source>
        <strain evidence="2">ZY201224</strain>
    </source>
</reference>
<dbReference type="InterPro" id="IPR006070">
    <property type="entry name" value="Sua5-like_dom"/>
</dbReference>
<dbReference type="InterPro" id="IPR052532">
    <property type="entry name" value="SUA5_domain"/>
</dbReference>
<dbReference type="PANTHER" id="PTHR42828:SF3">
    <property type="entry name" value="THREONYLCARBAMOYL-AMP SYNTHASE"/>
    <property type="match status" value="1"/>
</dbReference>